<feature type="region of interest" description="Disordered" evidence="1">
    <location>
        <begin position="510"/>
        <end position="531"/>
    </location>
</feature>
<feature type="compositionally biased region" description="Polar residues" evidence="1">
    <location>
        <begin position="521"/>
        <end position="531"/>
    </location>
</feature>
<feature type="compositionally biased region" description="Basic and acidic residues" evidence="1">
    <location>
        <begin position="148"/>
        <end position="166"/>
    </location>
</feature>
<sequence length="868" mass="95275">MLPCSAGIFHYSPYTQGNLKPQAANFKYIRYRAPKKSRKPKAARALPLLVSLPSILASLSVETNRWLEAPNIKAIDSNMDKLPINLQQQQRQHAADYDSFDGENMHQEKPLLAQVARLTRAHTIKMPHSKASGWDKAKGPKPLNLGRKSLERQRGEHPADVGDNRHHVALRSSSFESISHGRGLVRVPPPLGDRKILTSAGPQRRHTGGGDKYTRTPIAPRRVNSTHIGSGRVSRPRSNRESMIFLSDSSHESSQPGPSLQRKKSETRGARLGEMMTGRISQDSLRTTRRRTSSTSTYSGARDDGSSLEQSYIPIGLGIMADTVIESRSGKTRSEDDQDEWSDESVYSQDSKPGSSSRSAVGSSSATAFPGIEASSYQTAAPLPLNTPGLRSETMSSQRALEHDDSVQSLGRRKLSPPGEYYQRQSPFMSDALLVMPRTAGNQPEKLSSGSRRSLVPPPRLSERNLIPLRAASTSSVIQQSKSAGKYKASELGQGEMVCLKRVAEEAKRGRASQIPEEHLSGQNESSTQSLQIEGLRKVLCNRLEEKQRSEATAKEGDQPPTSLKKASPGKRLYDASVYTSPCTTSRPEFAISIDKESLRRRKVECPSIDTPVTLPSSRYLQPPPASLAPQPISAGAGHNDLTLRRRAYSIGELSAGSAAPTPSSARQGFREPQATPAMPTVHPSPRPQQRRPPPRRPVRKNTTILQWQKREMEQLQQSSLDFIVNDDGLGPLTLEPVDIDATPEGPTKSKARKNRGGQEAQGKGSARMYQYFRERRRARTSARAAKLLEEPVGGKRLLGVVAEGVESGSEGGHVQSGYGGDMPRDIDGYEYGEGWGEWEDESVYGDDGKEGEEGGGYEEIFDFYAYD</sequence>
<proteinExistence type="predicted"/>
<accession>A0AAD5S490</accession>
<reference evidence="2" key="1">
    <citation type="submission" date="2022-07" db="EMBL/GenBank/DDBJ databases">
        <title>Draft genome sequence of Zalerion maritima ATCC 34329, a (micro)plastics degrading marine fungus.</title>
        <authorList>
            <person name="Paco A."/>
            <person name="Goncalves M.F.M."/>
            <person name="Rocha-Santos T.A.P."/>
            <person name="Alves A."/>
        </authorList>
    </citation>
    <scope>NUCLEOTIDE SEQUENCE</scope>
    <source>
        <strain evidence="2">ATCC 34329</strain>
    </source>
</reference>
<comment type="caution">
    <text evidence="2">The sequence shown here is derived from an EMBL/GenBank/DDBJ whole genome shotgun (WGS) entry which is preliminary data.</text>
</comment>
<evidence type="ECO:0000313" key="2">
    <source>
        <dbReference type="EMBL" id="KAJ2905683.1"/>
    </source>
</evidence>
<protein>
    <submittedName>
        <fullName evidence="2">Uncharacterized protein</fullName>
    </submittedName>
</protein>
<gene>
    <name evidence="2" type="ORF">MKZ38_004758</name>
</gene>
<feature type="compositionally biased region" description="Basic residues" evidence="1">
    <location>
        <begin position="689"/>
        <end position="700"/>
    </location>
</feature>
<dbReference type="Proteomes" id="UP001201980">
    <property type="component" value="Unassembled WGS sequence"/>
</dbReference>
<feature type="region of interest" description="Disordered" evidence="1">
    <location>
        <begin position="735"/>
        <end position="767"/>
    </location>
</feature>
<feature type="region of interest" description="Disordered" evidence="1">
    <location>
        <begin position="441"/>
        <end position="462"/>
    </location>
</feature>
<feature type="compositionally biased region" description="Low complexity" evidence="1">
    <location>
        <begin position="655"/>
        <end position="666"/>
    </location>
</feature>
<feature type="region of interest" description="Disordered" evidence="1">
    <location>
        <begin position="328"/>
        <end position="365"/>
    </location>
</feature>
<evidence type="ECO:0000256" key="1">
    <source>
        <dbReference type="SAM" id="MobiDB-lite"/>
    </source>
</evidence>
<name>A0AAD5S490_9PEZI</name>
<feature type="region of interest" description="Disordered" evidence="1">
    <location>
        <begin position="809"/>
        <end position="833"/>
    </location>
</feature>
<dbReference type="EMBL" id="JAKWBI020000027">
    <property type="protein sequence ID" value="KAJ2905683.1"/>
    <property type="molecule type" value="Genomic_DNA"/>
</dbReference>
<feature type="region of interest" description="Disordered" evidence="1">
    <location>
        <begin position="379"/>
        <end position="423"/>
    </location>
</feature>
<organism evidence="2 3">
    <name type="scientific">Zalerion maritima</name>
    <dbReference type="NCBI Taxonomy" id="339359"/>
    <lineage>
        <taxon>Eukaryota</taxon>
        <taxon>Fungi</taxon>
        <taxon>Dikarya</taxon>
        <taxon>Ascomycota</taxon>
        <taxon>Pezizomycotina</taxon>
        <taxon>Sordariomycetes</taxon>
        <taxon>Lulworthiomycetidae</taxon>
        <taxon>Lulworthiales</taxon>
        <taxon>Lulworthiaceae</taxon>
        <taxon>Zalerion</taxon>
    </lineage>
</organism>
<dbReference type="AlphaFoldDB" id="A0AAD5S490"/>
<feature type="compositionally biased region" description="Polar residues" evidence="1">
    <location>
        <begin position="441"/>
        <end position="452"/>
    </location>
</feature>
<feature type="region of interest" description="Disordered" evidence="1">
    <location>
        <begin position="549"/>
        <end position="571"/>
    </location>
</feature>
<feature type="compositionally biased region" description="Basic and acidic residues" evidence="1">
    <location>
        <begin position="549"/>
        <end position="558"/>
    </location>
</feature>
<feature type="region of interest" description="Disordered" evidence="1">
    <location>
        <begin position="609"/>
        <end position="638"/>
    </location>
</feature>
<feature type="compositionally biased region" description="Low complexity" evidence="1">
    <location>
        <begin position="351"/>
        <end position="365"/>
    </location>
</feature>
<evidence type="ECO:0000313" key="3">
    <source>
        <dbReference type="Proteomes" id="UP001201980"/>
    </source>
</evidence>
<keyword evidence="3" id="KW-1185">Reference proteome</keyword>
<feature type="region of interest" description="Disordered" evidence="1">
    <location>
        <begin position="127"/>
        <end position="308"/>
    </location>
</feature>
<feature type="region of interest" description="Disordered" evidence="1">
    <location>
        <begin position="655"/>
        <end position="701"/>
    </location>
</feature>